<evidence type="ECO:0000256" key="3">
    <source>
        <dbReference type="ARBA" id="ARBA00022723"/>
    </source>
</evidence>
<dbReference type="InterPro" id="IPR036398">
    <property type="entry name" value="CA_dom_sf"/>
</dbReference>
<dbReference type="InterPro" id="IPR023561">
    <property type="entry name" value="Carbonic_anhydrase_a-class"/>
</dbReference>
<dbReference type="RefSeq" id="WP_090968281.1">
    <property type="nucleotide sequence ID" value="NZ_FNRT01000002.1"/>
</dbReference>
<evidence type="ECO:0000256" key="7">
    <source>
        <dbReference type="SAM" id="MobiDB-lite"/>
    </source>
</evidence>
<dbReference type="InterPro" id="IPR001148">
    <property type="entry name" value="CA_dom"/>
</dbReference>
<dbReference type="SMART" id="SM01057">
    <property type="entry name" value="Carb_anhydrase"/>
    <property type="match status" value="1"/>
</dbReference>
<evidence type="ECO:0000256" key="2">
    <source>
        <dbReference type="ARBA" id="ARBA00012925"/>
    </source>
</evidence>
<feature type="domain" description="Alpha-carbonic anhydrase" evidence="8">
    <location>
        <begin position="15"/>
        <end position="257"/>
    </location>
</feature>
<dbReference type="EMBL" id="FNRT01000002">
    <property type="protein sequence ID" value="SEB84805.1"/>
    <property type="molecule type" value="Genomic_DNA"/>
</dbReference>
<dbReference type="CDD" id="cd03124">
    <property type="entry name" value="alpha_CA_prokaryotic_like"/>
    <property type="match status" value="1"/>
</dbReference>
<dbReference type="Proteomes" id="UP000198742">
    <property type="component" value="Unassembled WGS sequence"/>
</dbReference>
<comment type="similarity">
    <text evidence="1">Belongs to the alpha-carbonic anhydrase family.</text>
</comment>
<dbReference type="PROSITE" id="PS51318">
    <property type="entry name" value="TAT"/>
    <property type="match status" value="1"/>
</dbReference>
<dbReference type="PANTHER" id="PTHR18952">
    <property type="entry name" value="CARBONIC ANHYDRASE"/>
    <property type="match status" value="1"/>
</dbReference>
<reference evidence="10" key="1">
    <citation type="submission" date="2016-10" db="EMBL/GenBank/DDBJ databases">
        <authorList>
            <person name="Varghese N."/>
            <person name="Submissions S."/>
        </authorList>
    </citation>
    <scope>NUCLEOTIDE SEQUENCE [LARGE SCALE GENOMIC DNA]</scope>
    <source>
        <strain evidence="10">DSM 22017</strain>
    </source>
</reference>
<dbReference type="STRING" id="402596.SAMN04489844_1183"/>
<evidence type="ECO:0000256" key="4">
    <source>
        <dbReference type="ARBA" id="ARBA00022833"/>
    </source>
</evidence>
<dbReference type="SUPFAM" id="SSF51069">
    <property type="entry name" value="Carbonic anhydrase"/>
    <property type="match status" value="1"/>
</dbReference>
<dbReference type="InterPro" id="IPR041891">
    <property type="entry name" value="Alpha_CA_prokaryot-like"/>
</dbReference>
<name>A0A1H4MQJ4_9ACTN</name>
<feature type="region of interest" description="Disordered" evidence="7">
    <location>
        <begin position="235"/>
        <end position="257"/>
    </location>
</feature>
<keyword evidence="3" id="KW-0479">Metal-binding</keyword>
<protein>
    <recommendedName>
        <fullName evidence="2">carbonic anhydrase</fullName>
        <ecNumber evidence="2">4.2.1.1</ecNumber>
    </recommendedName>
</protein>
<evidence type="ECO:0000256" key="6">
    <source>
        <dbReference type="ARBA" id="ARBA00048348"/>
    </source>
</evidence>
<dbReference type="OrthoDB" id="5327615at2"/>
<keyword evidence="5" id="KW-0456">Lyase</keyword>
<feature type="compositionally biased region" description="Basic and acidic residues" evidence="7">
    <location>
        <begin position="247"/>
        <end position="257"/>
    </location>
</feature>
<comment type="catalytic activity">
    <reaction evidence="6">
        <text>hydrogencarbonate + H(+) = CO2 + H2O</text>
        <dbReference type="Rhea" id="RHEA:10748"/>
        <dbReference type="ChEBI" id="CHEBI:15377"/>
        <dbReference type="ChEBI" id="CHEBI:15378"/>
        <dbReference type="ChEBI" id="CHEBI:16526"/>
        <dbReference type="ChEBI" id="CHEBI:17544"/>
        <dbReference type="EC" id="4.2.1.1"/>
    </reaction>
</comment>
<proteinExistence type="inferred from homology"/>
<dbReference type="EC" id="4.2.1.1" evidence="2"/>
<keyword evidence="4" id="KW-0862">Zinc</keyword>
<dbReference type="PROSITE" id="PS51144">
    <property type="entry name" value="ALPHA_CA_2"/>
    <property type="match status" value="1"/>
</dbReference>
<sequence>MNVARRSVLGLPLAAAGTIATVRLLGDPALASTSAGVPHQSPIDIHPADVRRVANLPALKVHYSSSTPVRVHYVQKDGSDSDGCQIRSDQETEEVEVADGAGHVTVDGHRYDLLQFHFHTRSEHTIDGRHAPLEMHLVHQDSEERKLVIGVLLHPGASSEADRILTELPDECGDEIEVDDFDLASLVPARPATLRYRGSLTTDPYTEGVRWFLTTPQTTSAAGIKAFRSVFPDGDSRPTQKLHHRRVVADPEWRGRP</sequence>
<evidence type="ECO:0000259" key="8">
    <source>
        <dbReference type="PROSITE" id="PS51144"/>
    </source>
</evidence>
<dbReference type="AlphaFoldDB" id="A0A1H4MQJ4"/>
<keyword evidence="10" id="KW-1185">Reference proteome</keyword>
<dbReference type="GO" id="GO:0004089">
    <property type="term" value="F:carbonate dehydratase activity"/>
    <property type="evidence" value="ECO:0007669"/>
    <property type="project" value="UniProtKB-EC"/>
</dbReference>
<dbReference type="GO" id="GO:0008270">
    <property type="term" value="F:zinc ion binding"/>
    <property type="evidence" value="ECO:0007669"/>
    <property type="project" value="InterPro"/>
</dbReference>
<accession>A0A1H4MQJ4</accession>
<organism evidence="9 10">
    <name type="scientific">Nocardioides exalbidus</name>
    <dbReference type="NCBI Taxonomy" id="402596"/>
    <lineage>
        <taxon>Bacteria</taxon>
        <taxon>Bacillati</taxon>
        <taxon>Actinomycetota</taxon>
        <taxon>Actinomycetes</taxon>
        <taxon>Propionibacteriales</taxon>
        <taxon>Nocardioidaceae</taxon>
        <taxon>Nocardioides</taxon>
    </lineage>
</organism>
<gene>
    <name evidence="9" type="ORF">SAMN04489844_1183</name>
</gene>
<evidence type="ECO:0000313" key="9">
    <source>
        <dbReference type="EMBL" id="SEB84805.1"/>
    </source>
</evidence>
<dbReference type="InterPro" id="IPR006311">
    <property type="entry name" value="TAT_signal"/>
</dbReference>
<evidence type="ECO:0000256" key="5">
    <source>
        <dbReference type="ARBA" id="ARBA00023239"/>
    </source>
</evidence>
<evidence type="ECO:0000256" key="1">
    <source>
        <dbReference type="ARBA" id="ARBA00010718"/>
    </source>
</evidence>
<dbReference type="Pfam" id="PF00194">
    <property type="entry name" value="Carb_anhydrase"/>
    <property type="match status" value="1"/>
</dbReference>
<dbReference type="Gene3D" id="3.10.200.10">
    <property type="entry name" value="Alpha carbonic anhydrase"/>
    <property type="match status" value="1"/>
</dbReference>
<dbReference type="PANTHER" id="PTHR18952:SF265">
    <property type="entry name" value="CARBONIC ANHYDRASE"/>
    <property type="match status" value="1"/>
</dbReference>
<evidence type="ECO:0000313" key="10">
    <source>
        <dbReference type="Proteomes" id="UP000198742"/>
    </source>
</evidence>